<reference evidence="2" key="1">
    <citation type="submission" date="2020-01" db="EMBL/GenBank/DDBJ databases">
        <authorList>
            <consortium name="DOE Joint Genome Institute"/>
            <person name="Haridas S."/>
            <person name="Albert R."/>
            <person name="Binder M."/>
            <person name="Bloem J."/>
            <person name="Labutti K."/>
            <person name="Salamov A."/>
            <person name="Andreopoulos B."/>
            <person name="Baker S.E."/>
            <person name="Barry K."/>
            <person name="Bills G."/>
            <person name="Bluhm B.H."/>
            <person name="Cannon C."/>
            <person name="Castanera R."/>
            <person name="Culley D.E."/>
            <person name="Daum C."/>
            <person name="Ezra D."/>
            <person name="Gonzalez J.B."/>
            <person name="Henrissat B."/>
            <person name="Kuo A."/>
            <person name="Liang C."/>
            <person name="Lipzen A."/>
            <person name="Lutzoni F."/>
            <person name="Magnuson J."/>
            <person name="Mondo S."/>
            <person name="Nolan M."/>
            <person name="Ohm R."/>
            <person name="Pangilinan J."/>
            <person name="Park H.-J."/>
            <person name="Ramirez L."/>
            <person name="Alfaro M."/>
            <person name="Sun H."/>
            <person name="Tritt A."/>
            <person name="Yoshinaga Y."/>
            <person name="Zwiers L.-H."/>
            <person name="Turgeon B.G."/>
            <person name="Goodwin S.B."/>
            <person name="Spatafora J.W."/>
            <person name="Crous P.W."/>
            <person name="Grigoriev I.V."/>
        </authorList>
    </citation>
    <scope>NUCLEOTIDE SEQUENCE</scope>
    <source>
        <strain evidence="2">IPT5</strain>
    </source>
</reference>
<gene>
    <name evidence="2" type="ORF">T440DRAFT_466738</name>
</gene>
<evidence type="ECO:0000313" key="2">
    <source>
        <dbReference type="EMBL" id="KAF2852609.1"/>
    </source>
</evidence>
<feature type="region of interest" description="Disordered" evidence="1">
    <location>
        <begin position="1"/>
        <end position="59"/>
    </location>
</feature>
<name>A0A6A7BE04_9PLEO</name>
<accession>A0A6A7BE04</accession>
<protein>
    <submittedName>
        <fullName evidence="2">Uncharacterized protein</fullName>
    </submittedName>
</protein>
<evidence type="ECO:0000313" key="3">
    <source>
        <dbReference type="Proteomes" id="UP000799423"/>
    </source>
</evidence>
<dbReference type="EMBL" id="MU006298">
    <property type="protein sequence ID" value="KAF2852609.1"/>
    <property type="molecule type" value="Genomic_DNA"/>
</dbReference>
<evidence type="ECO:0000256" key="1">
    <source>
        <dbReference type="SAM" id="MobiDB-lite"/>
    </source>
</evidence>
<dbReference type="AlphaFoldDB" id="A0A6A7BE04"/>
<sequence>MSSNTGNTNSNGGKSTPMTGSDAPRIQSSQAKGGKDMSSGGFAARAQSAGDKNAGGQKK</sequence>
<keyword evidence="3" id="KW-1185">Reference proteome</keyword>
<organism evidence="2 3">
    <name type="scientific">Plenodomus tracheiphilus IPT5</name>
    <dbReference type="NCBI Taxonomy" id="1408161"/>
    <lineage>
        <taxon>Eukaryota</taxon>
        <taxon>Fungi</taxon>
        <taxon>Dikarya</taxon>
        <taxon>Ascomycota</taxon>
        <taxon>Pezizomycotina</taxon>
        <taxon>Dothideomycetes</taxon>
        <taxon>Pleosporomycetidae</taxon>
        <taxon>Pleosporales</taxon>
        <taxon>Pleosporineae</taxon>
        <taxon>Leptosphaeriaceae</taxon>
        <taxon>Plenodomus</taxon>
    </lineage>
</organism>
<dbReference type="Proteomes" id="UP000799423">
    <property type="component" value="Unassembled WGS sequence"/>
</dbReference>
<proteinExistence type="predicted"/>
<dbReference type="OrthoDB" id="5988651at2759"/>
<feature type="compositionally biased region" description="Low complexity" evidence="1">
    <location>
        <begin position="1"/>
        <end position="16"/>
    </location>
</feature>